<keyword evidence="1" id="KW-0472">Membrane</keyword>
<feature type="non-terminal residue" evidence="2">
    <location>
        <position position="1"/>
    </location>
</feature>
<feature type="transmembrane region" description="Helical" evidence="1">
    <location>
        <begin position="35"/>
        <end position="55"/>
    </location>
</feature>
<keyword evidence="1" id="KW-1133">Transmembrane helix</keyword>
<keyword evidence="3" id="KW-1185">Reference proteome</keyword>
<protein>
    <submittedName>
        <fullName evidence="2">Heme A synthase</fullName>
    </submittedName>
</protein>
<sequence length="107" mass="10930">LDPQLWSHVHAASVYALVAVTAAVLWLARRTSLRGPAALVLGVELAQGAVGLVQYWTGLPIGLVAIHLVGAGALVASATWLAAAARRPEPADAPAAEQRAEPAPVDA</sequence>
<evidence type="ECO:0000256" key="1">
    <source>
        <dbReference type="SAM" id="Phobius"/>
    </source>
</evidence>
<gene>
    <name evidence="2" type="ORF">EPD83_016720</name>
</gene>
<feature type="transmembrane region" description="Helical" evidence="1">
    <location>
        <begin position="61"/>
        <end position="83"/>
    </location>
</feature>
<reference evidence="2" key="1">
    <citation type="submission" date="2020-03" db="EMBL/GenBank/DDBJ databases">
        <title>Phycicoccus flavus sp. nov., a novel endophytic actinobacterium isolated from branch of Kandelia candel.</title>
        <authorList>
            <person name="Tuo L."/>
        </authorList>
    </citation>
    <scope>NUCLEOTIDE SEQUENCE</scope>
    <source>
        <strain evidence="2">CMS6Z-2</strain>
    </source>
</reference>
<organism evidence="2 3">
    <name type="scientific">Phycicoccus flavus</name>
    <dbReference type="NCBI Taxonomy" id="2502783"/>
    <lineage>
        <taxon>Bacteria</taxon>
        <taxon>Bacillati</taxon>
        <taxon>Actinomycetota</taxon>
        <taxon>Actinomycetes</taxon>
        <taxon>Micrococcales</taxon>
        <taxon>Intrasporangiaceae</taxon>
        <taxon>Phycicoccus</taxon>
    </lineage>
</organism>
<dbReference type="EMBL" id="SAYU02000071">
    <property type="protein sequence ID" value="NHA69688.1"/>
    <property type="molecule type" value="Genomic_DNA"/>
</dbReference>
<proteinExistence type="predicted"/>
<evidence type="ECO:0000313" key="2">
    <source>
        <dbReference type="EMBL" id="NHA69688.1"/>
    </source>
</evidence>
<accession>A0A8T6R5H5</accession>
<evidence type="ECO:0000313" key="3">
    <source>
        <dbReference type="Proteomes" id="UP000287866"/>
    </source>
</evidence>
<comment type="caution">
    <text evidence="2">The sequence shown here is derived from an EMBL/GenBank/DDBJ whole genome shotgun (WGS) entry which is preliminary data.</text>
</comment>
<keyword evidence="1" id="KW-0812">Transmembrane</keyword>
<name>A0A8T6R5H5_9MICO</name>
<feature type="transmembrane region" description="Helical" evidence="1">
    <location>
        <begin position="6"/>
        <end position="28"/>
    </location>
</feature>
<dbReference type="AlphaFoldDB" id="A0A8T6R5H5"/>
<dbReference type="Proteomes" id="UP000287866">
    <property type="component" value="Unassembled WGS sequence"/>
</dbReference>